<dbReference type="HAMAP" id="MF_01966">
    <property type="entry name" value="NADHX_epimerase"/>
    <property type="match status" value="1"/>
</dbReference>
<keyword evidence="14" id="KW-0413">Isomerase</keyword>
<keyword evidence="8" id="KW-0479">Metal-binding</keyword>
<dbReference type="GO" id="GO:0052855">
    <property type="term" value="F:ADP-dependent NAD(P)H-hydrate dehydratase activity"/>
    <property type="evidence" value="ECO:0007669"/>
    <property type="project" value="UniProtKB-EC"/>
</dbReference>
<dbReference type="AlphaFoldDB" id="A0A6J7DBL2"/>
<evidence type="ECO:0000256" key="19">
    <source>
        <dbReference type="ARBA" id="ARBA00048238"/>
    </source>
</evidence>
<dbReference type="InterPro" id="IPR004443">
    <property type="entry name" value="YjeF_N_dom"/>
</dbReference>
<organism evidence="23">
    <name type="scientific">freshwater metagenome</name>
    <dbReference type="NCBI Taxonomy" id="449393"/>
    <lineage>
        <taxon>unclassified sequences</taxon>
        <taxon>metagenomes</taxon>
        <taxon>ecological metagenomes</taxon>
    </lineage>
</organism>
<keyword evidence="12" id="KW-0630">Potassium</keyword>
<comment type="similarity">
    <text evidence="5">In the C-terminal section; belongs to the NnrD/CARKD family.</text>
</comment>
<dbReference type="CDD" id="cd01171">
    <property type="entry name" value="YXKO-related"/>
    <property type="match status" value="1"/>
</dbReference>
<evidence type="ECO:0000256" key="3">
    <source>
        <dbReference type="ARBA" id="ARBA00001958"/>
    </source>
</evidence>
<dbReference type="HAMAP" id="MF_01965">
    <property type="entry name" value="NADHX_dehydratase"/>
    <property type="match status" value="1"/>
</dbReference>
<keyword evidence="11" id="KW-0521">NADP</keyword>
<keyword evidence="15" id="KW-0456">Lyase</keyword>
<dbReference type="GO" id="GO:0046872">
    <property type="term" value="F:metal ion binding"/>
    <property type="evidence" value="ECO:0007669"/>
    <property type="project" value="UniProtKB-KW"/>
</dbReference>
<evidence type="ECO:0000259" key="22">
    <source>
        <dbReference type="PROSITE" id="PS51385"/>
    </source>
</evidence>
<evidence type="ECO:0000256" key="14">
    <source>
        <dbReference type="ARBA" id="ARBA00023235"/>
    </source>
</evidence>
<feature type="domain" description="YjeF N-terminal" evidence="22">
    <location>
        <begin position="10"/>
        <end position="212"/>
    </location>
</feature>
<evidence type="ECO:0000256" key="4">
    <source>
        <dbReference type="ARBA" id="ARBA00006001"/>
    </source>
</evidence>
<dbReference type="InterPro" id="IPR036652">
    <property type="entry name" value="YjeF_N_dom_sf"/>
</dbReference>
<comment type="similarity">
    <text evidence="4">In the N-terminal section; belongs to the NnrE/AIBP family.</text>
</comment>
<evidence type="ECO:0000256" key="10">
    <source>
        <dbReference type="ARBA" id="ARBA00022840"/>
    </source>
</evidence>
<evidence type="ECO:0000256" key="17">
    <source>
        <dbReference type="ARBA" id="ARBA00025153"/>
    </source>
</evidence>
<dbReference type="GO" id="GO:0005524">
    <property type="term" value="F:ATP binding"/>
    <property type="evidence" value="ECO:0007669"/>
    <property type="project" value="UniProtKB-KW"/>
</dbReference>
<comment type="catalytic activity">
    <reaction evidence="2">
        <text>(6R)-NADPHX = (6S)-NADPHX</text>
        <dbReference type="Rhea" id="RHEA:32227"/>
        <dbReference type="ChEBI" id="CHEBI:64076"/>
        <dbReference type="ChEBI" id="CHEBI:64077"/>
        <dbReference type="EC" id="5.1.99.6"/>
    </reaction>
</comment>
<dbReference type="EC" id="5.1.99.6" evidence="6"/>
<dbReference type="GO" id="GO:0052856">
    <property type="term" value="F:NAD(P)HX epimerase activity"/>
    <property type="evidence" value="ECO:0007669"/>
    <property type="project" value="UniProtKB-EC"/>
</dbReference>
<dbReference type="Gene3D" id="3.40.1190.20">
    <property type="match status" value="1"/>
</dbReference>
<name>A0A6J7DBL2_9ZZZZ</name>
<evidence type="ECO:0000256" key="1">
    <source>
        <dbReference type="ARBA" id="ARBA00000013"/>
    </source>
</evidence>
<protein>
    <recommendedName>
        <fullName evidence="18">Nicotinamide nucleotide repair protein</fullName>
        <ecNumber evidence="7">4.2.1.136</ecNumber>
        <ecNumber evidence="6">5.1.99.6</ecNumber>
    </recommendedName>
</protein>
<dbReference type="EC" id="4.2.1.136" evidence="7"/>
<comment type="cofactor">
    <cofactor evidence="3">
        <name>K(+)</name>
        <dbReference type="ChEBI" id="CHEBI:29103"/>
    </cofactor>
</comment>
<keyword evidence="10" id="KW-0067">ATP-binding</keyword>
<keyword evidence="9" id="KW-0547">Nucleotide-binding</keyword>
<evidence type="ECO:0000256" key="7">
    <source>
        <dbReference type="ARBA" id="ARBA00013129"/>
    </source>
</evidence>
<dbReference type="EMBL" id="CAFBLM010000021">
    <property type="protein sequence ID" value="CAB4867906.1"/>
    <property type="molecule type" value="Genomic_DNA"/>
</dbReference>
<evidence type="ECO:0000256" key="12">
    <source>
        <dbReference type="ARBA" id="ARBA00022958"/>
    </source>
</evidence>
<evidence type="ECO:0000256" key="2">
    <source>
        <dbReference type="ARBA" id="ARBA00000909"/>
    </source>
</evidence>
<proteinExistence type="inferred from homology"/>
<dbReference type="PIRSF" id="PIRSF017184">
    <property type="entry name" value="Nnr"/>
    <property type="match status" value="1"/>
</dbReference>
<dbReference type="PROSITE" id="PS51383">
    <property type="entry name" value="YJEF_C_3"/>
    <property type="match status" value="1"/>
</dbReference>
<comment type="catalytic activity">
    <reaction evidence="20">
        <text>(6S)-NADPHX + ADP = AMP + phosphate + NADPH + H(+)</text>
        <dbReference type="Rhea" id="RHEA:32235"/>
        <dbReference type="ChEBI" id="CHEBI:15378"/>
        <dbReference type="ChEBI" id="CHEBI:43474"/>
        <dbReference type="ChEBI" id="CHEBI:57783"/>
        <dbReference type="ChEBI" id="CHEBI:64076"/>
        <dbReference type="ChEBI" id="CHEBI:456215"/>
        <dbReference type="ChEBI" id="CHEBI:456216"/>
        <dbReference type="EC" id="4.2.1.136"/>
    </reaction>
</comment>
<dbReference type="Pfam" id="PF03853">
    <property type="entry name" value="YjeF_N"/>
    <property type="match status" value="1"/>
</dbReference>
<gene>
    <name evidence="23" type="ORF">UFOPK3401_00630</name>
</gene>
<evidence type="ECO:0000313" key="23">
    <source>
        <dbReference type="EMBL" id="CAB4867906.1"/>
    </source>
</evidence>
<evidence type="ECO:0000256" key="11">
    <source>
        <dbReference type="ARBA" id="ARBA00022857"/>
    </source>
</evidence>
<evidence type="ECO:0000256" key="5">
    <source>
        <dbReference type="ARBA" id="ARBA00009524"/>
    </source>
</evidence>
<evidence type="ECO:0000259" key="21">
    <source>
        <dbReference type="PROSITE" id="PS51383"/>
    </source>
</evidence>
<comment type="function">
    <text evidence="17">Bifunctional enzyme that catalyzes the epimerization of the S- and R-forms of NAD(P)HX and the dehydration of the S-form of NAD(P)HX at the expense of ADP, which is converted to AMP. This allows the repair of both epimers of NAD(P)HX, a damaged form of NAD(P)H that is a result of enzymatic or heat-dependent hydration.</text>
</comment>
<evidence type="ECO:0000256" key="20">
    <source>
        <dbReference type="ARBA" id="ARBA00049209"/>
    </source>
</evidence>
<keyword evidence="13" id="KW-0520">NAD</keyword>
<dbReference type="NCBIfam" id="TIGR00196">
    <property type="entry name" value="yjeF_cterm"/>
    <property type="match status" value="1"/>
</dbReference>
<dbReference type="NCBIfam" id="TIGR00197">
    <property type="entry name" value="yjeF_nterm"/>
    <property type="match status" value="1"/>
</dbReference>
<evidence type="ECO:0000256" key="13">
    <source>
        <dbReference type="ARBA" id="ARBA00023027"/>
    </source>
</evidence>
<dbReference type="InterPro" id="IPR000631">
    <property type="entry name" value="CARKD"/>
</dbReference>
<evidence type="ECO:0000256" key="18">
    <source>
        <dbReference type="ARBA" id="ARBA00032624"/>
    </source>
</evidence>
<dbReference type="GO" id="GO:0110051">
    <property type="term" value="P:metabolite repair"/>
    <property type="evidence" value="ECO:0007669"/>
    <property type="project" value="TreeGrafter"/>
</dbReference>
<keyword evidence="16" id="KW-0511">Multifunctional enzyme</keyword>
<dbReference type="InterPro" id="IPR030677">
    <property type="entry name" value="Nnr"/>
</dbReference>
<comment type="catalytic activity">
    <reaction evidence="1">
        <text>(6R)-NADHX = (6S)-NADHX</text>
        <dbReference type="Rhea" id="RHEA:32215"/>
        <dbReference type="ChEBI" id="CHEBI:64074"/>
        <dbReference type="ChEBI" id="CHEBI:64075"/>
        <dbReference type="EC" id="5.1.99.6"/>
    </reaction>
</comment>
<dbReference type="PROSITE" id="PS51385">
    <property type="entry name" value="YJEF_N"/>
    <property type="match status" value="1"/>
</dbReference>
<dbReference type="PANTHER" id="PTHR12592">
    <property type="entry name" value="ATP-DEPENDENT (S)-NAD(P)H-HYDRATE DEHYDRATASE FAMILY MEMBER"/>
    <property type="match status" value="1"/>
</dbReference>
<evidence type="ECO:0000256" key="9">
    <source>
        <dbReference type="ARBA" id="ARBA00022741"/>
    </source>
</evidence>
<dbReference type="SUPFAM" id="SSF53613">
    <property type="entry name" value="Ribokinase-like"/>
    <property type="match status" value="1"/>
</dbReference>
<evidence type="ECO:0000256" key="16">
    <source>
        <dbReference type="ARBA" id="ARBA00023268"/>
    </source>
</evidence>
<dbReference type="PANTHER" id="PTHR12592:SF0">
    <property type="entry name" value="ATP-DEPENDENT (S)-NAD(P)H-HYDRATE DEHYDRATASE"/>
    <property type="match status" value="1"/>
</dbReference>
<reference evidence="23" key="1">
    <citation type="submission" date="2020-05" db="EMBL/GenBank/DDBJ databases">
        <authorList>
            <person name="Chiriac C."/>
            <person name="Salcher M."/>
            <person name="Ghai R."/>
            <person name="Kavagutti S V."/>
        </authorList>
    </citation>
    <scope>NUCLEOTIDE SEQUENCE</scope>
</reference>
<dbReference type="Pfam" id="PF01256">
    <property type="entry name" value="Carb_kinase"/>
    <property type="match status" value="1"/>
</dbReference>
<evidence type="ECO:0000256" key="6">
    <source>
        <dbReference type="ARBA" id="ARBA00012228"/>
    </source>
</evidence>
<evidence type="ECO:0000256" key="15">
    <source>
        <dbReference type="ARBA" id="ARBA00023239"/>
    </source>
</evidence>
<dbReference type="InterPro" id="IPR029056">
    <property type="entry name" value="Ribokinase-like"/>
</dbReference>
<accession>A0A6J7DBL2</accession>
<dbReference type="Gene3D" id="3.40.50.10260">
    <property type="entry name" value="YjeF N-terminal domain"/>
    <property type="match status" value="1"/>
</dbReference>
<sequence length="504" mass="52201">MRNAHDVASIRAAEAQLMATLPPGTLMERAATGLVSVVIDAAGGAYGLRVVLLVGSGDNGGDALLAGWHLATRGARVDAVLMSPTRHDHVETLLLVGGRIHEADSLGELTQHSWWVSAEVVIDGIVGIGGAGGLREQAARIVSQIPEEAMIISVDIPSGVDADTGEVTGSAVDSDVTVCMGSFKPGLMVDPGANMAGKIELIDIGLQRYLPEPVIEALQVDDVVQKLPYPERDSDKYQRGVVGIVAGSAQYPGAAVLSVAGAIRAGAGYVRLIAPSSVISLVQEDFPEVVATELPEVEFPDFAQQMIGLAGRVQSWVVGPGLGTSELSASLVDVVLDSEVPVLLDADALTILARSENLRQKVRQRPFATVLTPHAGELARLLDVERDLIEARPYHFVKQAAVAFNCCVLLKGSITLVAEPTGAVRANPTGTAWLGTAGSGDVLSGLAGTYLSAGCSALDAGSVAAFVHGVAGQVLSHGEVSPLRSRELADALPQAVAALRESSV</sequence>
<feature type="domain" description="YjeF C-terminal" evidence="21">
    <location>
        <begin position="219"/>
        <end position="499"/>
    </location>
</feature>
<evidence type="ECO:0000256" key="8">
    <source>
        <dbReference type="ARBA" id="ARBA00022723"/>
    </source>
</evidence>
<comment type="catalytic activity">
    <reaction evidence="19">
        <text>(6S)-NADHX + ADP = AMP + phosphate + NADH + H(+)</text>
        <dbReference type="Rhea" id="RHEA:32223"/>
        <dbReference type="ChEBI" id="CHEBI:15378"/>
        <dbReference type="ChEBI" id="CHEBI:43474"/>
        <dbReference type="ChEBI" id="CHEBI:57945"/>
        <dbReference type="ChEBI" id="CHEBI:64074"/>
        <dbReference type="ChEBI" id="CHEBI:456215"/>
        <dbReference type="ChEBI" id="CHEBI:456216"/>
        <dbReference type="EC" id="4.2.1.136"/>
    </reaction>
</comment>
<dbReference type="SUPFAM" id="SSF64153">
    <property type="entry name" value="YjeF N-terminal domain-like"/>
    <property type="match status" value="1"/>
</dbReference>